<keyword evidence="5 8" id="KW-0472">Membrane</keyword>
<gene>
    <name evidence="10" type="ORF">APTSU1_000798900</name>
</gene>
<dbReference type="Gene3D" id="2.60.40.1530">
    <property type="entry name" value="ntegrin, alpha v. Chain A, domain 4"/>
    <property type="match status" value="2"/>
</dbReference>
<name>A0ABQ0F0F4_APOSI</name>
<dbReference type="Gene3D" id="2.60.40.1510">
    <property type="entry name" value="ntegrin, alpha v. Chain A, domain 3"/>
    <property type="match status" value="1"/>
</dbReference>
<comment type="caution">
    <text evidence="10">The sequence shown here is derived from an EMBL/GenBank/DDBJ whole genome shotgun (WGS) entry which is preliminary data.</text>
</comment>
<feature type="domain" description="Integrin alpha-X-like third Ig-like" evidence="9">
    <location>
        <begin position="85"/>
        <end position="155"/>
    </location>
</feature>
<keyword evidence="8" id="KW-1133">Transmembrane helix</keyword>
<dbReference type="InterPro" id="IPR032695">
    <property type="entry name" value="Integrin_dom_sf"/>
</dbReference>
<keyword evidence="4 10" id="KW-0401">Integrin</keyword>
<dbReference type="EMBL" id="BAAFST010000007">
    <property type="protein sequence ID" value="GAB1292758.1"/>
    <property type="molecule type" value="Genomic_DNA"/>
</dbReference>
<evidence type="ECO:0000256" key="4">
    <source>
        <dbReference type="ARBA" id="ARBA00023037"/>
    </source>
</evidence>
<evidence type="ECO:0000256" key="5">
    <source>
        <dbReference type="ARBA" id="ARBA00023136"/>
    </source>
</evidence>
<dbReference type="Pfam" id="PF21520">
    <property type="entry name" value="ITGAX-like_Ig_3"/>
    <property type="match status" value="2"/>
</dbReference>
<dbReference type="Pfam" id="PF00357">
    <property type="entry name" value="Integrin_alpha"/>
    <property type="match status" value="1"/>
</dbReference>
<proteinExistence type="inferred from homology"/>
<evidence type="ECO:0000259" key="9">
    <source>
        <dbReference type="Pfam" id="PF21520"/>
    </source>
</evidence>
<dbReference type="PANTHER" id="PTHR23220:SF118">
    <property type="entry name" value="INTEGRIN ALPHA-X"/>
    <property type="match status" value="1"/>
</dbReference>
<dbReference type="InterPro" id="IPR018184">
    <property type="entry name" value="Integrin_alpha_C_CS"/>
</dbReference>
<protein>
    <submittedName>
        <fullName evidence="10">Integrin alpha-X</fullName>
    </submittedName>
</protein>
<dbReference type="Proteomes" id="UP001623349">
    <property type="component" value="Unassembled WGS sequence"/>
</dbReference>
<comment type="subcellular location">
    <subcellularLocation>
        <location evidence="1">Membrane</location>
        <topology evidence="1">Single-pass type I membrane protein</topology>
    </subcellularLocation>
</comment>
<dbReference type="Gene3D" id="1.20.5.930">
    <property type="entry name" value="Bicelle-embedded integrin alpha(iib) transmembrane segment"/>
    <property type="match status" value="1"/>
</dbReference>
<feature type="domain" description="Integrin alpha-X-like third Ig-like" evidence="9">
    <location>
        <begin position="156"/>
        <end position="235"/>
    </location>
</feature>
<keyword evidence="7" id="KW-0325">Glycoprotein</keyword>
<dbReference type="PROSITE" id="PS00242">
    <property type="entry name" value="INTEGRIN_ALPHA"/>
    <property type="match status" value="1"/>
</dbReference>
<evidence type="ECO:0000256" key="6">
    <source>
        <dbReference type="ARBA" id="ARBA00023170"/>
    </source>
</evidence>
<evidence type="ECO:0000256" key="3">
    <source>
        <dbReference type="ARBA" id="ARBA00022889"/>
    </source>
</evidence>
<evidence type="ECO:0000313" key="10">
    <source>
        <dbReference type="EMBL" id="GAB1292758.1"/>
    </source>
</evidence>
<sequence>MRRGQHSLQLMCDSTPDRSQGLWSTSCSSRHVIFRGGSQMTFLVTFDVSPKAELGDRLLLRAKVSSENGVPETKDTTFQLEIPVKYAVYAVISSHDQFTKYLNFSTSEKERTSVVEHRFQVNNLGQRDMPVSINFWVPIELKGDAVWTVMVSHPQDCSIADCLHLRCDVPSLGIQDELDFILKGNLSFGWISQTLQKKVSLLSEAEITFNTSVYSQLPGQEAFLRAQVETMLEEYVVYEPIFLVAGSSVGGLLLLALITAALYKLGFFKRQYKEMLDGKPADADTASQADFNCETPPHLTS</sequence>
<evidence type="ECO:0000256" key="1">
    <source>
        <dbReference type="ARBA" id="ARBA00004479"/>
    </source>
</evidence>
<keyword evidence="8" id="KW-0812">Transmembrane</keyword>
<accession>A0ABQ0F0F4</accession>
<evidence type="ECO:0000256" key="2">
    <source>
        <dbReference type="ARBA" id="ARBA00008054"/>
    </source>
</evidence>
<keyword evidence="11" id="KW-1185">Reference proteome</keyword>
<feature type="transmembrane region" description="Helical" evidence="8">
    <location>
        <begin position="241"/>
        <end position="263"/>
    </location>
</feature>
<evidence type="ECO:0000256" key="7">
    <source>
        <dbReference type="ARBA" id="ARBA00023180"/>
    </source>
</evidence>
<keyword evidence="6" id="KW-0675">Receptor</keyword>
<comment type="similarity">
    <text evidence="2">Belongs to the integrin alpha chain family.</text>
</comment>
<keyword evidence="3" id="KW-0130">Cell adhesion</keyword>
<evidence type="ECO:0000313" key="11">
    <source>
        <dbReference type="Proteomes" id="UP001623349"/>
    </source>
</evidence>
<evidence type="ECO:0000256" key="8">
    <source>
        <dbReference type="SAM" id="Phobius"/>
    </source>
</evidence>
<organism evidence="10 11">
    <name type="scientific">Apodemus speciosus</name>
    <name type="common">Large Japanese field mouse</name>
    <dbReference type="NCBI Taxonomy" id="105296"/>
    <lineage>
        <taxon>Eukaryota</taxon>
        <taxon>Metazoa</taxon>
        <taxon>Chordata</taxon>
        <taxon>Craniata</taxon>
        <taxon>Vertebrata</taxon>
        <taxon>Euteleostomi</taxon>
        <taxon>Mammalia</taxon>
        <taxon>Eutheria</taxon>
        <taxon>Euarchontoglires</taxon>
        <taxon>Glires</taxon>
        <taxon>Rodentia</taxon>
        <taxon>Myomorpha</taxon>
        <taxon>Muroidea</taxon>
        <taxon>Muridae</taxon>
        <taxon>Murinae</taxon>
        <taxon>Apodemus</taxon>
    </lineage>
</organism>
<dbReference type="GO" id="GO:0007229">
    <property type="term" value="P:integrin-mediated signaling pathway"/>
    <property type="evidence" value="ECO:0007669"/>
    <property type="project" value="UniProtKB-KW"/>
</dbReference>
<reference evidence="10 11" key="1">
    <citation type="submission" date="2024-08" db="EMBL/GenBank/DDBJ databases">
        <title>The draft genome of Apodemus speciosus.</title>
        <authorList>
            <person name="Nabeshima K."/>
            <person name="Suzuki S."/>
            <person name="Onuma M."/>
        </authorList>
    </citation>
    <scope>NUCLEOTIDE SEQUENCE [LARGE SCALE GENOMIC DNA]</scope>
    <source>
        <strain evidence="10">IB14-021</strain>
    </source>
</reference>
<dbReference type="PANTHER" id="PTHR23220">
    <property type="entry name" value="INTEGRIN ALPHA"/>
    <property type="match status" value="1"/>
</dbReference>
<dbReference type="InterPro" id="IPR048633">
    <property type="entry name" value="ITGAX-like_Ig_3"/>
</dbReference>
<dbReference type="SUPFAM" id="SSF69179">
    <property type="entry name" value="Integrin domains"/>
    <property type="match status" value="2"/>
</dbReference>